<evidence type="ECO:0000256" key="3">
    <source>
        <dbReference type="ARBA" id="ARBA00022729"/>
    </source>
</evidence>
<comment type="subcellular location">
    <subcellularLocation>
        <location evidence="1">Cell envelope</location>
    </subcellularLocation>
</comment>
<dbReference type="Pfam" id="PF00532">
    <property type="entry name" value="Peripla_BP_1"/>
    <property type="match status" value="1"/>
</dbReference>
<dbReference type="RefSeq" id="WP_164650737.1">
    <property type="nucleotide sequence ID" value="NZ_CP047476.1"/>
</dbReference>
<dbReference type="Gene3D" id="3.40.50.2300">
    <property type="match status" value="2"/>
</dbReference>
<evidence type="ECO:0000313" key="6">
    <source>
        <dbReference type="Proteomes" id="UP000464262"/>
    </source>
</evidence>
<keyword evidence="3" id="KW-0732">Signal</keyword>
<dbReference type="KEGG" id="vas:GT360_20215"/>
<evidence type="ECO:0000256" key="2">
    <source>
        <dbReference type="ARBA" id="ARBA00007639"/>
    </source>
</evidence>
<dbReference type="AlphaFoldDB" id="A0A7Z2YG48"/>
<dbReference type="NCBIfam" id="NF008185">
    <property type="entry name" value="PRK10936.1"/>
    <property type="match status" value="1"/>
</dbReference>
<comment type="similarity">
    <text evidence="2">Belongs to the bacterial solute-binding protein 2 family.</text>
</comment>
<organism evidence="5 6">
    <name type="scientific">Vibrio astriarenae</name>
    <dbReference type="NCBI Taxonomy" id="1481923"/>
    <lineage>
        <taxon>Bacteria</taxon>
        <taxon>Pseudomonadati</taxon>
        <taxon>Pseudomonadota</taxon>
        <taxon>Gammaproteobacteria</taxon>
        <taxon>Vibrionales</taxon>
        <taxon>Vibrionaceae</taxon>
        <taxon>Vibrio</taxon>
    </lineage>
</organism>
<dbReference type="CDD" id="cd06306">
    <property type="entry name" value="PBP1_TorT-like"/>
    <property type="match status" value="1"/>
</dbReference>
<proteinExistence type="inferred from homology"/>
<dbReference type="PANTHER" id="PTHR46847">
    <property type="entry name" value="D-ALLOSE-BINDING PERIPLASMIC PROTEIN-RELATED"/>
    <property type="match status" value="1"/>
</dbReference>
<accession>A0A7Z2YG48</accession>
<dbReference type="InterPro" id="IPR001761">
    <property type="entry name" value="Peripla_BP/Lac1_sug-bd_dom"/>
</dbReference>
<evidence type="ECO:0000256" key="1">
    <source>
        <dbReference type="ARBA" id="ARBA00004196"/>
    </source>
</evidence>
<sequence length="333" mass="37105">MLTSLLSSNLTTKLGLLVSILGVSANVWGQSTKLCAVYPHLKDSYWLSVNYGMVDEARKQQVTLRVFESGSYDNIEKQQEQLIACREWGADAILLGSVSPTAYQHDLQQLTYDIPVFAVVNYLELDSDNQPILKSTIGVDWHGMGFLSGQFLAQQAEKQPQPIKVALLPGPKSSGGTKPVLQGFYDAIQHQDVEIIATYWGDNDKELQRNLIQKLLEKYDEIDYIYGSAVAIEAAISELRGKQYSDIGLIATYLSHGVYRGLVRNKVEFAPTDHMVRQGRASIRQAISYLNDGSIDHSIPISIQGLTPHKLSSFQQEESLSPSEYRPTFFSTP</sequence>
<dbReference type="InterPro" id="IPR028082">
    <property type="entry name" value="Peripla_BP_I"/>
</dbReference>
<dbReference type="GO" id="GO:0030313">
    <property type="term" value="C:cell envelope"/>
    <property type="evidence" value="ECO:0007669"/>
    <property type="project" value="UniProtKB-SubCell"/>
</dbReference>
<protein>
    <submittedName>
        <fullName evidence="5">TMAO reductase system periplasmic protein TorT</fullName>
    </submittedName>
</protein>
<name>A0A7Z2YG48_9VIBR</name>
<reference evidence="5 6" key="1">
    <citation type="submission" date="2020-01" db="EMBL/GenBank/DDBJ databases">
        <title>Whole genome and functional gene identification of agarase of Vibrio HN897.</title>
        <authorList>
            <person name="Liu Y."/>
            <person name="Zhao Z."/>
        </authorList>
    </citation>
    <scope>NUCLEOTIDE SEQUENCE [LARGE SCALE GENOMIC DNA]</scope>
    <source>
        <strain evidence="5 6">HN897</strain>
    </source>
</reference>
<evidence type="ECO:0000259" key="4">
    <source>
        <dbReference type="Pfam" id="PF00532"/>
    </source>
</evidence>
<dbReference type="Proteomes" id="UP000464262">
    <property type="component" value="Chromosome 2"/>
</dbReference>
<dbReference type="SUPFAM" id="SSF53822">
    <property type="entry name" value="Periplasmic binding protein-like I"/>
    <property type="match status" value="1"/>
</dbReference>
<dbReference type="InterPro" id="IPR014301">
    <property type="entry name" value="TMAO_TorT"/>
</dbReference>
<keyword evidence="6" id="KW-1185">Reference proteome</keyword>
<feature type="domain" description="Periplasmic binding protein/LacI sugar binding" evidence="4">
    <location>
        <begin position="32"/>
        <end position="287"/>
    </location>
</feature>
<evidence type="ECO:0000313" key="5">
    <source>
        <dbReference type="EMBL" id="QIA65839.1"/>
    </source>
</evidence>
<dbReference type="NCBIfam" id="TIGR02955">
    <property type="entry name" value="TMAO_TorT"/>
    <property type="match status" value="1"/>
</dbReference>
<gene>
    <name evidence="5" type="primary">torT</name>
    <name evidence="5" type="ORF">GT360_20215</name>
</gene>
<dbReference type="EMBL" id="CP047476">
    <property type="protein sequence ID" value="QIA65839.1"/>
    <property type="molecule type" value="Genomic_DNA"/>
</dbReference>
<dbReference type="PANTHER" id="PTHR46847:SF1">
    <property type="entry name" value="D-ALLOSE-BINDING PERIPLASMIC PROTEIN-RELATED"/>
    <property type="match status" value="1"/>
</dbReference>